<proteinExistence type="inferred from homology"/>
<evidence type="ECO:0000256" key="12">
    <source>
        <dbReference type="ARBA" id="ARBA00022840"/>
    </source>
</evidence>
<keyword evidence="13 19" id="KW-0460">Magnesium</keyword>
<dbReference type="GO" id="GO:0004326">
    <property type="term" value="F:tetrahydrofolylpolyglutamate synthase activity"/>
    <property type="evidence" value="ECO:0007669"/>
    <property type="project" value="UniProtKB-EC"/>
</dbReference>
<comment type="subcellular location">
    <subcellularLocation>
        <location evidence="3">Cytoplasm</location>
    </subcellularLocation>
    <subcellularLocation>
        <location evidence="1">Mitochondrion inner membrane</location>
    </subcellularLocation>
    <subcellularLocation>
        <location evidence="2">Mitochondrion matrix</location>
    </subcellularLocation>
</comment>
<dbReference type="eggNOG" id="KOG2525">
    <property type="taxonomic scope" value="Eukaryota"/>
</dbReference>
<dbReference type="GO" id="GO:0046872">
    <property type="term" value="F:metal ion binding"/>
    <property type="evidence" value="ECO:0007669"/>
    <property type="project" value="UniProtKB-KW"/>
</dbReference>
<feature type="binding site" evidence="19">
    <location>
        <position position="186"/>
    </location>
    <ligand>
        <name>Mg(2+)</name>
        <dbReference type="ChEBI" id="CHEBI:18420"/>
        <label>1</label>
    </ligand>
</feature>
<evidence type="ECO:0000256" key="11">
    <source>
        <dbReference type="ARBA" id="ARBA00022792"/>
    </source>
</evidence>
<keyword evidence="12 18" id="KW-0067">ATP-binding</keyword>
<evidence type="ECO:0000313" key="20">
    <source>
        <dbReference type="EMBL" id="EXJ65532.1"/>
    </source>
</evidence>
<dbReference type="InterPro" id="IPR023600">
    <property type="entry name" value="Folylpolyglutamate_synth_euk"/>
</dbReference>
<dbReference type="VEuPathDB" id="FungiDB:A1O7_01873"/>
<dbReference type="RefSeq" id="XP_007754099.1">
    <property type="nucleotide sequence ID" value="XM_007755909.1"/>
</dbReference>
<reference evidence="20 21" key="1">
    <citation type="submission" date="2013-03" db="EMBL/GenBank/DDBJ databases">
        <title>The Genome Sequence of Cladophialophora yegresii CBS 114405.</title>
        <authorList>
            <consortium name="The Broad Institute Genomics Platform"/>
            <person name="Cuomo C."/>
            <person name="de Hoog S."/>
            <person name="Gorbushina A."/>
            <person name="Walker B."/>
            <person name="Young S.K."/>
            <person name="Zeng Q."/>
            <person name="Gargeya S."/>
            <person name="Fitzgerald M."/>
            <person name="Haas B."/>
            <person name="Abouelleil A."/>
            <person name="Allen A.W."/>
            <person name="Alvarado L."/>
            <person name="Arachchi H.M."/>
            <person name="Berlin A.M."/>
            <person name="Chapman S.B."/>
            <person name="Gainer-Dewar J."/>
            <person name="Goldberg J."/>
            <person name="Griggs A."/>
            <person name="Gujja S."/>
            <person name="Hansen M."/>
            <person name="Howarth C."/>
            <person name="Imamovic A."/>
            <person name="Ireland A."/>
            <person name="Larimer J."/>
            <person name="McCowan C."/>
            <person name="Murphy C."/>
            <person name="Pearson M."/>
            <person name="Poon T.W."/>
            <person name="Priest M."/>
            <person name="Roberts A."/>
            <person name="Saif S."/>
            <person name="Shea T."/>
            <person name="Sisk P."/>
            <person name="Sykes S."/>
            <person name="Wortman J."/>
            <person name="Nusbaum C."/>
            <person name="Birren B."/>
        </authorList>
    </citation>
    <scope>NUCLEOTIDE SEQUENCE [LARGE SCALE GENOMIC DNA]</scope>
    <source>
        <strain evidence="20 21">CBS 114405</strain>
    </source>
</reference>
<sequence>MCSKRTYENALTLLKTRRRNGRPTHVTDATPTLPSTTNIFTGARSSYRGAPSITGMRDWLGKIGYTDVDVAALNIIHVAGTKGKGSTCAFARSLLQARGQRTGFPNKIGLYTSPDLTCIRERIQIDGQPISEDLFTKYFFEIWDRLFLQPDRVTTDDAKQPRFLQFMALLAIHTFTREGTRATIFETHHGGEYDATNVIAAPVVTGITSIGLDHLAQLGPEIEDVAWHKAGIFKTGTPAFSSPQTPAVEAVLRARASQKNVEFAIVSVDPSLPRHANALRPHVQRINCSLAIALVNTFLSAKSPIDKSRLSEQDIETGIENFSWPGRFEIIKTPRCTWFLDGAHNELSIGQAVEWFAEMTSSSLDRDGGPKEPRRLVIFSHISEERDGLSLLRALGTALERNAIRSAEMVFTTYQECRDGEVRFDKTLKAPDPSLADLPKQYPALWESIQPAASSIYVPSIEEALEYADEASHKHGNLQVLVTGSLHLVGGALYLLQRQKADTTDG</sequence>
<dbReference type="SUPFAM" id="SSF53623">
    <property type="entry name" value="MurD-like peptide ligases, catalytic domain"/>
    <property type="match status" value="1"/>
</dbReference>
<evidence type="ECO:0000256" key="15">
    <source>
        <dbReference type="ARBA" id="ARBA00023136"/>
    </source>
</evidence>
<dbReference type="SUPFAM" id="SSF53244">
    <property type="entry name" value="MurD-like peptide ligases, peptide-binding domain"/>
    <property type="match status" value="1"/>
</dbReference>
<evidence type="ECO:0000256" key="2">
    <source>
        <dbReference type="ARBA" id="ARBA00004305"/>
    </source>
</evidence>
<dbReference type="EC" id="6.3.2.17" evidence="17"/>
<dbReference type="HOGENOM" id="CLU_015869_0_1_1"/>
<keyword evidence="9 19" id="KW-0479">Metal-binding</keyword>
<name>W9WBN2_9EURO</name>
<dbReference type="Gene3D" id="3.40.1190.10">
    <property type="entry name" value="Mur-like, catalytic domain"/>
    <property type="match status" value="1"/>
</dbReference>
<dbReference type="GO" id="GO:0006730">
    <property type="term" value="P:one-carbon metabolic process"/>
    <property type="evidence" value="ECO:0007669"/>
    <property type="project" value="UniProtKB-KW"/>
</dbReference>
<comment type="pathway">
    <text evidence="4 17">Cofactor biosynthesis; tetrahydrofolylpolyglutamate biosynthesis.</text>
</comment>
<keyword evidence="14" id="KW-0496">Mitochondrion</keyword>
<feature type="binding site" evidence="18">
    <location>
        <position position="327"/>
    </location>
    <ligand>
        <name>ATP</name>
        <dbReference type="ChEBI" id="CHEBI:30616"/>
    </ligand>
</feature>
<keyword evidence="21" id="KW-1185">Reference proteome</keyword>
<keyword evidence="6" id="KW-0963">Cytoplasm</keyword>
<keyword evidence="7 17" id="KW-0554">One-carbon metabolism</keyword>
<dbReference type="GO" id="GO:0005759">
    <property type="term" value="C:mitochondrial matrix"/>
    <property type="evidence" value="ECO:0007669"/>
    <property type="project" value="UniProtKB-SubCell"/>
</dbReference>
<accession>W9WBN2</accession>
<evidence type="ECO:0000256" key="1">
    <source>
        <dbReference type="ARBA" id="ARBA00004273"/>
    </source>
</evidence>
<evidence type="ECO:0000256" key="8">
    <source>
        <dbReference type="ARBA" id="ARBA00022598"/>
    </source>
</evidence>
<evidence type="ECO:0000256" key="9">
    <source>
        <dbReference type="ARBA" id="ARBA00022723"/>
    </source>
</evidence>
<evidence type="ECO:0000256" key="16">
    <source>
        <dbReference type="ARBA" id="ARBA00047493"/>
    </source>
</evidence>
<keyword evidence="15" id="KW-0472">Membrane</keyword>
<comment type="cofactor">
    <cofactor evidence="17">
        <name>a monovalent cation</name>
        <dbReference type="ChEBI" id="CHEBI:60242"/>
    </cofactor>
    <text evidence="17">A monovalent cation.</text>
</comment>
<evidence type="ECO:0000256" key="7">
    <source>
        <dbReference type="ARBA" id="ARBA00022563"/>
    </source>
</evidence>
<dbReference type="PIRSF" id="PIRSF038895">
    <property type="entry name" value="FPGS"/>
    <property type="match status" value="1"/>
</dbReference>
<dbReference type="PANTHER" id="PTHR11136">
    <property type="entry name" value="FOLYLPOLYGLUTAMATE SYNTHASE-RELATED"/>
    <property type="match status" value="1"/>
</dbReference>
<evidence type="ECO:0000256" key="13">
    <source>
        <dbReference type="ARBA" id="ARBA00022842"/>
    </source>
</evidence>
<evidence type="ECO:0000256" key="19">
    <source>
        <dbReference type="PIRSR" id="PIRSR038895-2"/>
    </source>
</evidence>
<evidence type="ECO:0000256" key="10">
    <source>
        <dbReference type="ARBA" id="ARBA00022741"/>
    </source>
</evidence>
<evidence type="ECO:0000256" key="4">
    <source>
        <dbReference type="ARBA" id="ARBA00005150"/>
    </source>
</evidence>
<evidence type="ECO:0000256" key="14">
    <source>
        <dbReference type="ARBA" id="ARBA00023128"/>
    </source>
</evidence>
<dbReference type="NCBIfam" id="TIGR01499">
    <property type="entry name" value="folC"/>
    <property type="match status" value="1"/>
</dbReference>
<feature type="binding site" evidence="18">
    <location>
        <position position="341"/>
    </location>
    <ligand>
        <name>ATP</name>
        <dbReference type="ChEBI" id="CHEBI:30616"/>
    </ligand>
</feature>
<dbReference type="GeneID" id="19176484"/>
<dbReference type="Gene3D" id="3.90.190.20">
    <property type="entry name" value="Mur ligase, C-terminal domain"/>
    <property type="match status" value="1"/>
</dbReference>
<dbReference type="InterPro" id="IPR036565">
    <property type="entry name" value="Mur-like_cat_sf"/>
</dbReference>
<protein>
    <recommendedName>
        <fullName evidence="17">Folylpolyglutamate synthase</fullName>
        <ecNumber evidence="17">6.3.2.17</ecNumber>
    </recommendedName>
    <alternativeName>
        <fullName evidence="17">Folylpoly-gamma-glutamate synthetase</fullName>
    </alternativeName>
    <alternativeName>
        <fullName evidence="17">Tetrahydrofolylpolyglutamate synthase</fullName>
    </alternativeName>
</protein>
<keyword evidence="10 18" id="KW-0547">Nucleotide-binding</keyword>
<dbReference type="GO" id="GO:0005524">
    <property type="term" value="F:ATP binding"/>
    <property type="evidence" value="ECO:0007669"/>
    <property type="project" value="UniProtKB-KW"/>
</dbReference>
<dbReference type="GO" id="GO:0005743">
    <property type="term" value="C:mitochondrial inner membrane"/>
    <property type="evidence" value="ECO:0007669"/>
    <property type="project" value="UniProtKB-SubCell"/>
</dbReference>
<evidence type="ECO:0000256" key="17">
    <source>
        <dbReference type="PIRNR" id="PIRNR038895"/>
    </source>
</evidence>
<dbReference type="InterPro" id="IPR001645">
    <property type="entry name" value="Folylpolyglutamate_synth"/>
</dbReference>
<comment type="similarity">
    <text evidence="5 17">Belongs to the folylpolyglutamate synthase family.</text>
</comment>
<evidence type="ECO:0000313" key="21">
    <source>
        <dbReference type="Proteomes" id="UP000019473"/>
    </source>
</evidence>
<feature type="binding site" evidence="19">
    <location>
        <position position="214"/>
    </location>
    <ligand>
        <name>Mg(2+)</name>
        <dbReference type="ChEBI" id="CHEBI:18420"/>
        <label>1</label>
    </ligand>
</feature>
<comment type="caution">
    <text evidence="20">The sequence shown here is derived from an EMBL/GenBank/DDBJ whole genome shotgun (WGS) entry which is preliminary data.</text>
</comment>
<keyword evidence="8 17" id="KW-0436">Ligase</keyword>
<gene>
    <name evidence="20" type="ORF">A1O7_01873</name>
</gene>
<dbReference type="GO" id="GO:0005829">
    <property type="term" value="C:cytosol"/>
    <property type="evidence" value="ECO:0007669"/>
    <property type="project" value="TreeGrafter"/>
</dbReference>
<organism evidence="20 21">
    <name type="scientific">Cladophialophora yegresii CBS 114405</name>
    <dbReference type="NCBI Taxonomy" id="1182544"/>
    <lineage>
        <taxon>Eukaryota</taxon>
        <taxon>Fungi</taxon>
        <taxon>Dikarya</taxon>
        <taxon>Ascomycota</taxon>
        <taxon>Pezizomycotina</taxon>
        <taxon>Eurotiomycetes</taxon>
        <taxon>Chaetothyriomycetidae</taxon>
        <taxon>Chaetothyriales</taxon>
        <taxon>Herpotrichiellaceae</taxon>
        <taxon>Cladophialophora</taxon>
    </lineage>
</organism>
<comment type="function">
    <text evidence="17">Catalyzes conversion of folates to polyglutamate derivatives allowing concentration of folate compounds in the cell and the intracellular retention of these cofactors, which are important substrates for most of the folate-dependent enzymes that are involved in one-carbon transfer reactions involved in purine, pyrimidine and amino acid synthesis.</text>
</comment>
<evidence type="ECO:0000256" key="6">
    <source>
        <dbReference type="ARBA" id="ARBA00022490"/>
    </source>
</evidence>
<dbReference type="Proteomes" id="UP000019473">
    <property type="component" value="Unassembled WGS sequence"/>
</dbReference>
<dbReference type="EMBL" id="AMGW01000001">
    <property type="protein sequence ID" value="EXJ65532.1"/>
    <property type="molecule type" value="Genomic_DNA"/>
</dbReference>
<dbReference type="PANTHER" id="PTHR11136:SF5">
    <property type="entry name" value="FOLYLPOLYGLUTAMATE SYNTHASE, MITOCHONDRIAL"/>
    <property type="match status" value="1"/>
</dbReference>
<evidence type="ECO:0000256" key="3">
    <source>
        <dbReference type="ARBA" id="ARBA00004496"/>
    </source>
</evidence>
<evidence type="ECO:0000256" key="5">
    <source>
        <dbReference type="ARBA" id="ARBA00008276"/>
    </source>
</evidence>
<dbReference type="UniPathway" id="UPA00850"/>
<dbReference type="AlphaFoldDB" id="W9WBN2"/>
<dbReference type="OrthoDB" id="5212574at2759"/>
<comment type="catalytic activity">
    <reaction evidence="16 17">
        <text>(6S)-5,6,7,8-tetrahydrofolyl-(gamma-L-Glu)(n) + L-glutamate + ATP = (6S)-5,6,7,8-tetrahydrofolyl-(gamma-L-Glu)(n+1) + ADP + phosphate + H(+)</text>
        <dbReference type="Rhea" id="RHEA:10580"/>
        <dbReference type="Rhea" id="RHEA-COMP:14738"/>
        <dbReference type="Rhea" id="RHEA-COMP:14740"/>
        <dbReference type="ChEBI" id="CHEBI:15378"/>
        <dbReference type="ChEBI" id="CHEBI:29985"/>
        <dbReference type="ChEBI" id="CHEBI:30616"/>
        <dbReference type="ChEBI" id="CHEBI:43474"/>
        <dbReference type="ChEBI" id="CHEBI:141005"/>
        <dbReference type="ChEBI" id="CHEBI:456216"/>
        <dbReference type="EC" id="6.3.2.17"/>
    </reaction>
</comment>
<keyword evidence="11" id="KW-0999">Mitochondrion inner membrane</keyword>
<evidence type="ECO:0000256" key="18">
    <source>
        <dbReference type="PIRSR" id="PIRSR038895-1"/>
    </source>
</evidence>
<dbReference type="STRING" id="1182544.W9WBN2"/>
<dbReference type="InterPro" id="IPR036615">
    <property type="entry name" value="Mur_ligase_C_dom_sf"/>
</dbReference>
<feature type="binding site" evidence="19">
    <location>
        <position position="113"/>
    </location>
    <ligand>
        <name>Mg(2+)</name>
        <dbReference type="ChEBI" id="CHEBI:18420"/>
        <label>1</label>
    </ligand>
</feature>